<dbReference type="AlphaFoldDB" id="A0A0V1A5Y4"/>
<dbReference type="Proteomes" id="UP000054783">
    <property type="component" value="Unassembled WGS sequence"/>
</dbReference>
<proteinExistence type="predicted"/>
<dbReference type="EMBL" id="JYDQ01000026">
    <property type="protein sequence ID" value="KRY20267.1"/>
    <property type="molecule type" value="Genomic_DNA"/>
</dbReference>
<name>A0A0V1A5Y4_9BILA</name>
<protein>
    <submittedName>
        <fullName evidence="1">Uncharacterized protein</fullName>
    </submittedName>
</protein>
<reference evidence="1 2" key="1">
    <citation type="submission" date="2015-01" db="EMBL/GenBank/DDBJ databases">
        <title>Evolution of Trichinella species and genotypes.</title>
        <authorList>
            <person name="Korhonen P.K."/>
            <person name="Edoardo P."/>
            <person name="Giuseppe L.R."/>
            <person name="Gasser R.B."/>
        </authorList>
    </citation>
    <scope>NUCLEOTIDE SEQUENCE [LARGE SCALE GENOMIC DNA]</scope>
    <source>
        <strain evidence="1">ISS2496</strain>
    </source>
</reference>
<gene>
    <name evidence="1" type="ORF">T12_7230</name>
</gene>
<organism evidence="1 2">
    <name type="scientific">Trichinella patagoniensis</name>
    <dbReference type="NCBI Taxonomy" id="990121"/>
    <lineage>
        <taxon>Eukaryota</taxon>
        <taxon>Metazoa</taxon>
        <taxon>Ecdysozoa</taxon>
        <taxon>Nematoda</taxon>
        <taxon>Enoplea</taxon>
        <taxon>Dorylaimia</taxon>
        <taxon>Trichinellida</taxon>
        <taxon>Trichinellidae</taxon>
        <taxon>Trichinella</taxon>
    </lineage>
</organism>
<evidence type="ECO:0000313" key="1">
    <source>
        <dbReference type="EMBL" id="KRY20267.1"/>
    </source>
</evidence>
<keyword evidence="2" id="KW-1185">Reference proteome</keyword>
<accession>A0A0V1A5Y4</accession>
<sequence>MAKSSSEIVTVNTIIICIKRTNTGNSVKFTAENEYLIVKCDSKHDVIISEMVRFSKYNCINIFVLSSSTV</sequence>
<comment type="caution">
    <text evidence="1">The sequence shown here is derived from an EMBL/GenBank/DDBJ whole genome shotgun (WGS) entry which is preliminary data.</text>
</comment>
<evidence type="ECO:0000313" key="2">
    <source>
        <dbReference type="Proteomes" id="UP000054783"/>
    </source>
</evidence>